<dbReference type="Pfam" id="PF00651">
    <property type="entry name" value="BTB"/>
    <property type="match status" value="1"/>
</dbReference>
<name>A0A9D4QF54_RHISA</name>
<dbReference type="Gene3D" id="2.60.210.10">
    <property type="entry name" value="Apoptosis, Tumor Necrosis Factor Receptor Associated Protein 2, Chain A"/>
    <property type="match status" value="1"/>
</dbReference>
<evidence type="ECO:0000256" key="1">
    <source>
        <dbReference type="SAM" id="MobiDB-lite"/>
    </source>
</evidence>
<accession>A0A9D4QF54</accession>
<proteinExistence type="predicted"/>
<dbReference type="VEuPathDB" id="VectorBase:RSAN_025821"/>
<dbReference type="SMART" id="SM00061">
    <property type="entry name" value="MATH"/>
    <property type="match status" value="1"/>
</dbReference>
<organism evidence="4 5">
    <name type="scientific">Rhipicephalus sanguineus</name>
    <name type="common">Brown dog tick</name>
    <name type="synonym">Ixodes sanguineus</name>
    <dbReference type="NCBI Taxonomy" id="34632"/>
    <lineage>
        <taxon>Eukaryota</taxon>
        <taxon>Metazoa</taxon>
        <taxon>Ecdysozoa</taxon>
        <taxon>Arthropoda</taxon>
        <taxon>Chelicerata</taxon>
        <taxon>Arachnida</taxon>
        <taxon>Acari</taxon>
        <taxon>Parasitiformes</taxon>
        <taxon>Ixodida</taxon>
        <taxon>Ixodoidea</taxon>
        <taxon>Ixodidae</taxon>
        <taxon>Rhipicephalinae</taxon>
        <taxon>Rhipicephalus</taxon>
        <taxon>Rhipicephalus</taxon>
    </lineage>
</organism>
<dbReference type="SUPFAM" id="SSF54695">
    <property type="entry name" value="POZ domain"/>
    <property type="match status" value="1"/>
</dbReference>
<dbReference type="Pfam" id="PF22486">
    <property type="entry name" value="MATH_2"/>
    <property type="match status" value="1"/>
</dbReference>
<dbReference type="Gene3D" id="3.30.710.10">
    <property type="entry name" value="Potassium Channel Kv1.1, Chain A"/>
    <property type="match status" value="1"/>
</dbReference>
<comment type="caution">
    <text evidence="4">The sequence shown here is derived from an EMBL/GenBank/DDBJ whole genome shotgun (WGS) entry which is preliminary data.</text>
</comment>
<dbReference type="InterPro" id="IPR002083">
    <property type="entry name" value="MATH/TRAF_dom"/>
</dbReference>
<dbReference type="FunFam" id="2.60.210.10:FF:000003">
    <property type="entry name" value="Speckle-type POZ protein-like a"/>
    <property type="match status" value="1"/>
</dbReference>
<evidence type="ECO:0000313" key="5">
    <source>
        <dbReference type="Proteomes" id="UP000821837"/>
    </source>
</evidence>
<sequence length="277" mass="31477">MYRRGRRPASPRRAATARGEVLPESSSMAIPRLLTQPPQSEVNTVLAENWCYTSAKVTKFSNIWTTVHFSFYRGDTGRALSSSAFSSEAMDEVKWRLKVSPSGLDEESKDHISLYLLLESSHKSELRAEFRFSVIDINREERGAVESHRAFRVVPGKDWGFKDFVRTDILLDRSDELLSEDKHTIFCEVRVLETAVDNISGQNKRVHFDVPVCRLSEDLGNLLESCQFGDVILRANGRQFHAHKAILSVRSPLFTAMFQHEMNEDNQAEIVDMGPEA</sequence>
<feature type="domain" description="BTB" evidence="2">
    <location>
        <begin position="229"/>
        <end position="277"/>
    </location>
</feature>
<evidence type="ECO:0000259" key="2">
    <source>
        <dbReference type="PROSITE" id="PS50097"/>
    </source>
</evidence>
<feature type="compositionally biased region" description="Basic residues" evidence="1">
    <location>
        <begin position="1"/>
        <end position="10"/>
    </location>
</feature>
<dbReference type="AlphaFoldDB" id="A0A9D4QF54"/>
<dbReference type="EMBL" id="JABSTV010001245">
    <property type="protein sequence ID" value="KAH7981747.1"/>
    <property type="molecule type" value="Genomic_DNA"/>
</dbReference>
<dbReference type="InterPro" id="IPR008974">
    <property type="entry name" value="TRAF-like"/>
</dbReference>
<evidence type="ECO:0000313" key="4">
    <source>
        <dbReference type="EMBL" id="KAH7981747.1"/>
    </source>
</evidence>
<protein>
    <recommendedName>
        <fullName evidence="6">Speckle-type POZ protein</fullName>
    </recommendedName>
</protein>
<dbReference type="PANTHER" id="PTHR24413">
    <property type="entry name" value="SPECKLE-TYPE POZ PROTEIN"/>
    <property type="match status" value="1"/>
</dbReference>
<dbReference type="Proteomes" id="UP000821837">
    <property type="component" value="Chromosome 1"/>
</dbReference>
<dbReference type="InterPro" id="IPR000210">
    <property type="entry name" value="BTB/POZ_dom"/>
</dbReference>
<dbReference type="SUPFAM" id="SSF49599">
    <property type="entry name" value="TRAF domain-like"/>
    <property type="match status" value="1"/>
</dbReference>
<dbReference type="PROSITE" id="PS50097">
    <property type="entry name" value="BTB"/>
    <property type="match status" value="1"/>
</dbReference>
<dbReference type="GO" id="GO:0030163">
    <property type="term" value="P:protein catabolic process"/>
    <property type="evidence" value="ECO:0007669"/>
    <property type="project" value="UniProtKB-ARBA"/>
</dbReference>
<evidence type="ECO:0008006" key="6">
    <source>
        <dbReference type="Google" id="ProtNLM"/>
    </source>
</evidence>
<feature type="domain" description="MATH" evidence="3">
    <location>
        <begin position="59"/>
        <end position="189"/>
    </location>
</feature>
<gene>
    <name evidence="4" type="ORF">HPB52_000993</name>
</gene>
<dbReference type="PROSITE" id="PS50144">
    <property type="entry name" value="MATH"/>
    <property type="match status" value="1"/>
</dbReference>
<evidence type="ECO:0000259" key="3">
    <source>
        <dbReference type="PROSITE" id="PS50144"/>
    </source>
</evidence>
<feature type="region of interest" description="Disordered" evidence="1">
    <location>
        <begin position="1"/>
        <end position="21"/>
    </location>
</feature>
<dbReference type="InterPro" id="IPR011333">
    <property type="entry name" value="SKP1/BTB/POZ_sf"/>
</dbReference>
<reference evidence="4" key="2">
    <citation type="submission" date="2021-09" db="EMBL/GenBank/DDBJ databases">
        <authorList>
            <person name="Jia N."/>
            <person name="Wang J."/>
            <person name="Shi W."/>
            <person name="Du L."/>
            <person name="Sun Y."/>
            <person name="Zhan W."/>
            <person name="Jiang J."/>
            <person name="Wang Q."/>
            <person name="Zhang B."/>
            <person name="Ji P."/>
            <person name="Sakyi L.B."/>
            <person name="Cui X."/>
            <person name="Yuan T."/>
            <person name="Jiang B."/>
            <person name="Yang W."/>
            <person name="Lam T.T.-Y."/>
            <person name="Chang Q."/>
            <person name="Ding S."/>
            <person name="Wang X."/>
            <person name="Zhu J."/>
            <person name="Ruan X."/>
            <person name="Zhao L."/>
            <person name="Wei J."/>
            <person name="Que T."/>
            <person name="Du C."/>
            <person name="Cheng J."/>
            <person name="Dai P."/>
            <person name="Han X."/>
            <person name="Huang E."/>
            <person name="Gao Y."/>
            <person name="Liu J."/>
            <person name="Shao H."/>
            <person name="Ye R."/>
            <person name="Li L."/>
            <person name="Wei W."/>
            <person name="Wang X."/>
            <person name="Wang C."/>
            <person name="Huo Q."/>
            <person name="Li W."/>
            <person name="Guo W."/>
            <person name="Chen H."/>
            <person name="Chen S."/>
            <person name="Zhou L."/>
            <person name="Zhou L."/>
            <person name="Ni X."/>
            <person name="Tian J."/>
            <person name="Zhou Y."/>
            <person name="Sheng Y."/>
            <person name="Liu T."/>
            <person name="Pan Y."/>
            <person name="Xia L."/>
            <person name="Li J."/>
            <person name="Zhao F."/>
            <person name="Cao W."/>
        </authorList>
    </citation>
    <scope>NUCLEOTIDE SEQUENCE</scope>
    <source>
        <strain evidence="4">Rsan-2018</strain>
        <tissue evidence="4">Larvae</tissue>
    </source>
</reference>
<keyword evidence="5" id="KW-1185">Reference proteome</keyword>
<reference evidence="4" key="1">
    <citation type="journal article" date="2020" name="Cell">
        <title>Large-Scale Comparative Analyses of Tick Genomes Elucidate Their Genetic Diversity and Vector Capacities.</title>
        <authorList>
            <consortium name="Tick Genome and Microbiome Consortium (TIGMIC)"/>
            <person name="Jia N."/>
            <person name="Wang J."/>
            <person name="Shi W."/>
            <person name="Du L."/>
            <person name="Sun Y."/>
            <person name="Zhan W."/>
            <person name="Jiang J.F."/>
            <person name="Wang Q."/>
            <person name="Zhang B."/>
            <person name="Ji P."/>
            <person name="Bell-Sakyi L."/>
            <person name="Cui X.M."/>
            <person name="Yuan T.T."/>
            <person name="Jiang B.G."/>
            <person name="Yang W.F."/>
            <person name="Lam T.T."/>
            <person name="Chang Q.C."/>
            <person name="Ding S.J."/>
            <person name="Wang X.J."/>
            <person name="Zhu J.G."/>
            <person name="Ruan X.D."/>
            <person name="Zhao L."/>
            <person name="Wei J.T."/>
            <person name="Ye R.Z."/>
            <person name="Que T.C."/>
            <person name="Du C.H."/>
            <person name="Zhou Y.H."/>
            <person name="Cheng J.X."/>
            <person name="Dai P.F."/>
            <person name="Guo W.B."/>
            <person name="Han X.H."/>
            <person name="Huang E.J."/>
            <person name="Li L.F."/>
            <person name="Wei W."/>
            <person name="Gao Y.C."/>
            <person name="Liu J.Z."/>
            <person name="Shao H.Z."/>
            <person name="Wang X."/>
            <person name="Wang C.C."/>
            <person name="Yang T.C."/>
            <person name="Huo Q.B."/>
            <person name="Li W."/>
            <person name="Chen H.Y."/>
            <person name="Chen S.E."/>
            <person name="Zhou L.G."/>
            <person name="Ni X.B."/>
            <person name="Tian J.H."/>
            <person name="Sheng Y."/>
            <person name="Liu T."/>
            <person name="Pan Y.S."/>
            <person name="Xia L.Y."/>
            <person name="Li J."/>
            <person name="Zhao F."/>
            <person name="Cao W.C."/>
        </authorList>
    </citation>
    <scope>NUCLEOTIDE SEQUENCE</scope>
    <source>
        <strain evidence="4">Rsan-2018</strain>
    </source>
</reference>